<dbReference type="Proteomes" id="UP000505355">
    <property type="component" value="Chromosome"/>
</dbReference>
<dbReference type="EMBL" id="CP054139">
    <property type="protein sequence ID" value="QKJ28654.1"/>
    <property type="molecule type" value="Genomic_DNA"/>
</dbReference>
<dbReference type="SUPFAM" id="SSF49464">
    <property type="entry name" value="Carboxypeptidase regulatory domain-like"/>
    <property type="match status" value="1"/>
</dbReference>
<keyword evidence="3" id="KW-1185">Reference proteome</keyword>
<feature type="chain" id="PRO_5028947650" description="Carboxypeptidase-like regulatory domain-containing protein" evidence="1">
    <location>
        <begin position="19"/>
        <end position="248"/>
    </location>
</feature>
<reference evidence="2 3" key="1">
    <citation type="submission" date="2020-05" db="EMBL/GenBank/DDBJ databases">
        <title>Mucilaginibacter mali sp. nov.</title>
        <authorList>
            <person name="Kim H.S."/>
            <person name="Lee K.C."/>
            <person name="Suh M.K."/>
            <person name="Kim J.-S."/>
            <person name="Han K.-I."/>
            <person name="Eom M.K."/>
            <person name="Shin Y.K."/>
            <person name="Lee J.-S."/>
        </authorList>
    </citation>
    <scope>NUCLEOTIDE SEQUENCE [LARGE SCALE GENOMIC DNA]</scope>
    <source>
        <strain evidence="2 3">G2-14</strain>
    </source>
</reference>
<protein>
    <recommendedName>
        <fullName evidence="4">Carboxypeptidase-like regulatory domain-containing protein</fullName>
    </recommendedName>
</protein>
<evidence type="ECO:0000313" key="3">
    <source>
        <dbReference type="Proteomes" id="UP000505355"/>
    </source>
</evidence>
<dbReference type="AlphaFoldDB" id="A0A7D4TLX9"/>
<dbReference type="KEGG" id="mmab:HQ865_02405"/>
<keyword evidence="1" id="KW-0732">Signal</keyword>
<dbReference type="RefSeq" id="WP_173413355.1">
    <property type="nucleotide sequence ID" value="NZ_CP054139.1"/>
</dbReference>
<dbReference type="InterPro" id="IPR008969">
    <property type="entry name" value="CarboxyPept-like_regulatory"/>
</dbReference>
<gene>
    <name evidence="2" type="ORF">HQ865_02405</name>
</gene>
<feature type="signal peptide" evidence="1">
    <location>
        <begin position="1"/>
        <end position="18"/>
    </location>
</feature>
<evidence type="ECO:0000256" key="1">
    <source>
        <dbReference type="SAM" id="SignalP"/>
    </source>
</evidence>
<organism evidence="2 3">
    <name type="scientific">Mucilaginibacter mali</name>
    <dbReference type="NCBI Taxonomy" id="2740462"/>
    <lineage>
        <taxon>Bacteria</taxon>
        <taxon>Pseudomonadati</taxon>
        <taxon>Bacteroidota</taxon>
        <taxon>Sphingobacteriia</taxon>
        <taxon>Sphingobacteriales</taxon>
        <taxon>Sphingobacteriaceae</taxon>
        <taxon>Mucilaginibacter</taxon>
    </lineage>
</organism>
<evidence type="ECO:0008006" key="4">
    <source>
        <dbReference type="Google" id="ProtNLM"/>
    </source>
</evidence>
<name>A0A7D4TLX9_9SPHI</name>
<evidence type="ECO:0000313" key="2">
    <source>
        <dbReference type="EMBL" id="QKJ28654.1"/>
    </source>
</evidence>
<proteinExistence type="predicted"/>
<accession>A0A7D4TLX9</accession>
<sequence>MKIPAIFLLLLLSASASAQKLTGLLMGELTRMPLAHATVSSGGQTALSNPFGVFSINTKPGDSVRVTCAGYAYLAFMPKAGSRADTLVIYMQPMSYVLNEVTIRAIRDRKADSLYNRRAFANVFAYKGTTLNDVMIKRDPGAYVPYNYIDAPNNTTQIVGFDVLRLVSYLSKKTDKTAKLKKTLLRSEVDNYVDQRFGKEKVASITALKGDSLRTFMDRYRPAPDRLKKMTDYEIVNYIKKNYAEFVK</sequence>